<dbReference type="CDD" id="cd18585">
    <property type="entry name" value="ABC_6TM_CydC"/>
    <property type="match status" value="1"/>
</dbReference>
<dbReference type="Pfam" id="PF00664">
    <property type="entry name" value="ABC_membrane"/>
    <property type="match status" value="1"/>
</dbReference>
<keyword evidence="4" id="KW-0067">ATP-binding</keyword>
<dbReference type="Pfam" id="PF00005">
    <property type="entry name" value="ABC_tran"/>
    <property type="match status" value="1"/>
</dbReference>
<sequence length="579" mass="63182">MNELRRLWRLFRPYRTWMLVGTLAAILTLLANVTLIAAAGWFLTAMAAAGAAGVAMNYFTPAALIRGSAMIRTAGRYGERLVNHEATFRLIASLRVWFYQHLEPLAPARLQQYHSGDLLSRIRADIDALDNLYVRVLVPVAVANVSILLFTVFLFVYHPLLALSGLTFLVLAGVGLPIWSQARGLEPGRRIAEDEAALRAAVIDGIQGMAELTLYGAAERQAQRIDTLSRRLIADQTRLSSDHGLTQAAVGLCAGLSLWVLLWIAIPLIDDGRLMPPQLAMLALFTLAGFEAVAPLPQAFQMLGRTLAAAHRLFSIVDTEPAVAEPDTPSPQPERFDLEFDDVGFTYPDAPRPALSGIRLQVPQGTRAAVIGATGSGKSTLFNLLLRFWAPDSGRIRVGGHDILDFHGDDLRRHIAVVSQHTHLFDATIRENLLIAKPDAGQEAIEAACRVAQIHDFIVELPEGYDTWVGETGVRLSGGQGRRIAVARALLKDAPILLLDEPTEGLDAATERDLMQALDELMTGRTVLLITHRPAGLDWVDQVLVLDQGRELARGDVSVIPQAMQAALLPLRAEAENLD</sequence>
<comment type="subcellular location">
    <subcellularLocation>
        <location evidence="1">Cell membrane</location>
        <topology evidence="1">Multi-pass membrane protein</topology>
    </subcellularLocation>
</comment>
<dbReference type="PANTHER" id="PTHR43394">
    <property type="entry name" value="ATP-DEPENDENT PERMEASE MDL1, MITOCHONDRIAL"/>
    <property type="match status" value="1"/>
</dbReference>
<evidence type="ECO:0000256" key="3">
    <source>
        <dbReference type="ARBA" id="ARBA00022741"/>
    </source>
</evidence>
<dbReference type="SUPFAM" id="SSF52540">
    <property type="entry name" value="P-loop containing nucleoside triphosphate hydrolases"/>
    <property type="match status" value="1"/>
</dbReference>
<organism evidence="10 11">
    <name type="scientific">Allochromatium tepidum</name>
    <dbReference type="NCBI Taxonomy" id="553982"/>
    <lineage>
        <taxon>Bacteria</taxon>
        <taxon>Pseudomonadati</taxon>
        <taxon>Pseudomonadota</taxon>
        <taxon>Gammaproteobacteria</taxon>
        <taxon>Chromatiales</taxon>
        <taxon>Chromatiaceae</taxon>
        <taxon>Allochromatium</taxon>
    </lineage>
</organism>
<dbReference type="Proteomes" id="UP000680679">
    <property type="component" value="Chromosome"/>
</dbReference>
<dbReference type="Gene3D" id="3.40.50.300">
    <property type="entry name" value="P-loop containing nucleotide triphosphate hydrolases"/>
    <property type="match status" value="1"/>
</dbReference>
<dbReference type="InterPro" id="IPR003593">
    <property type="entry name" value="AAA+_ATPase"/>
</dbReference>
<evidence type="ECO:0000256" key="7">
    <source>
        <dbReference type="SAM" id="Phobius"/>
    </source>
</evidence>
<gene>
    <name evidence="10" type="primary">cydC</name>
    <name evidence="10" type="ORF">Atep_11750</name>
</gene>
<dbReference type="InterPro" id="IPR027417">
    <property type="entry name" value="P-loop_NTPase"/>
</dbReference>
<evidence type="ECO:0000259" key="9">
    <source>
        <dbReference type="PROSITE" id="PS50929"/>
    </source>
</evidence>
<dbReference type="InterPro" id="IPR036640">
    <property type="entry name" value="ABC1_TM_sf"/>
</dbReference>
<keyword evidence="3" id="KW-0547">Nucleotide-binding</keyword>
<evidence type="ECO:0000256" key="1">
    <source>
        <dbReference type="ARBA" id="ARBA00004651"/>
    </source>
</evidence>
<dbReference type="InterPro" id="IPR014223">
    <property type="entry name" value="ABC_CydC/D"/>
</dbReference>
<dbReference type="Gene3D" id="1.20.1560.10">
    <property type="entry name" value="ABC transporter type 1, transmembrane domain"/>
    <property type="match status" value="1"/>
</dbReference>
<name>A0ABM7QL66_9GAMM</name>
<protein>
    <submittedName>
        <fullName evidence="10">Thiol reductant ABC exporter subunit CydC</fullName>
    </submittedName>
</protein>
<dbReference type="EMBL" id="AP024563">
    <property type="protein sequence ID" value="BCU06498.1"/>
    <property type="molecule type" value="Genomic_DNA"/>
</dbReference>
<reference evidence="10 11" key="1">
    <citation type="submission" date="2021-04" db="EMBL/GenBank/DDBJ databases">
        <title>Complete genome sequencing of Allochromatium tepidum strain NZ.</title>
        <authorList>
            <person name="Tsukatani Y."/>
            <person name="Mori H."/>
        </authorList>
    </citation>
    <scope>NUCLEOTIDE SEQUENCE [LARGE SCALE GENOMIC DNA]</scope>
    <source>
        <strain evidence="10 11">NZ</strain>
    </source>
</reference>
<proteinExistence type="predicted"/>
<dbReference type="PANTHER" id="PTHR43394:SF1">
    <property type="entry name" value="ATP-BINDING CASSETTE SUB-FAMILY B MEMBER 10, MITOCHONDRIAL"/>
    <property type="match status" value="1"/>
</dbReference>
<evidence type="ECO:0000313" key="11">
    <source>
        <dbReference type="Proteomes" id="UP000680679"/>
    </source>
</evidence>
<feature type="transmembrane region" description="Helical" evidence="7">
    <location>
        <begin position="132"/>
        <end position="155"/>
    </location>
</feature>
<dbReference type="InterPro" id="IPR011527">
    <property type="entry name" value="ABC1_TM_dom"/>
</dbReference>
<evidence type="ECO:0000256" key="4">
    <source>
        <dbReference type="ARBA" id="ARBA00022840"/>
    </source>
</evidence>
<evidence type="ECO:0000256" key="2">
    <source>
        <dbReference type="ARBA" id="ARBA00022692"/>
    </source>
</evidence>
<evidence type="ECO:0000256" key="5">
    <source>
        <dbReference type="ARBA" id="ARBA00022989"/>
    </source>
</evidence>
<evidence type="ECO:0000259" key="8">
    <source>
        <dbReference type="PROSITE" id="PS50893"/>
    </source>
</evidence>
<dbReference type="SUPFAM" id="SSF90123">
    <property type="entry name" value="ABC transporter transmembrane region"/>
    <property type="match status" value="1"/>
</dbReference>
<keyword evidence="6 7" id="KW-0472">Membrane</keyword>
<keyword evidence="2 7" id="KW-0812">Transmembrane</keyword>
<dbReference type="PROSITE" id="PS50893">
    <property type="entry name" value="ABC_TRANSPORTER_2"/>
    <property type="match status" value="1"/>
</dbReference>
<dbReference type="SMART" id="SM00382">
    <property type="entry name" value="AAA"/>
    <property type="match status" value="1"/>
</dbReference>
<evidence type="ECO:0000313" key="10">
    <source>
        <dbReference type="EMBL" id="BCU06498.1"/>
    </source>
</evidence>
<evidence type="ECO:0000256" key="6">
    <source>
        <dbReference type="ARBA" id="ARBA00023136"/>
    </source>
</evidence>
<keyword evidence="11" id="KW-1185">Reference proteome</keyword>
<dbReference type="InterPro" id="IPR003439">
    <property type="entry name" value="ABC_transporter-like_ATP-bd"/>
</dbReference>
<feature type="domain" description="ABC transporter" evidence="8">
    <location>
        <begin position="338"/>
        <end position="573"/>
    </location>
</feature>
<dbReference type="NCBIfam" id="TIGR02868">
    <property type="entry name" value="CydC"/>
    <property type="match status" value="1"/>
</dbReference>
<feature type="transmembrane region" description="Helical" evidence="7">
    <location>
        <begin position="48"/>
        <end position="67"/>
    </location>
</feature>
<dbReference type="PROSITE" id="PS50929">
    <property type="entry name" value="ABC_TM1F"/>
    <property type="match status" value="1"/>
</dbReference>
<feature type="transmembrane region" description="Helical" evidence="7">
    <location>
        <begin position="248"/>
        <end position="266"/>
    </location>
</feature>
<feature type="domain" description="ABC transmembrane type-1" evidence="9">
    <location>
        <begin position="19"/>
        <end position="305"/>
    </location>
</feature>
<dbReference type="RefSeq" id="WP_213380815.1">
    <property type="nucleotide sequence ID" value="NZ_AP024563.1"/>
</dbReference>
<feature type="transmembrane region" description="Helical" evidence="7">
    <location>
        <begin position="161"/>
        <end position="180"/>
    </location>
</feature>
<accession>A0ABM7QL66</accession>
<dbReference type="InterPro" id="IPR039421">
    <property type="entry name" value="Type_1_exporter"/>
</dbReference>
<keyword evidence="5 7" id="KW-1133">Transmembrane helix</keyword>